<gene>
    <name evidence="3" type="ORF">GEMMAAP_06190</name>
</gene>
<dbReference type="PROSITE" id="PS51257">
    <property type="entry name" value="PROKAR_LIPOPROTEIN"/>
    <property type="match status" value="1"/>
</dbReference>
<dbReference type="Pfam" id="PF14684">
    <property type="entry name" value="Tricorn_C1"/>
    <property type="match status" value="1"/>
</dbReference>
<dbReference type="InterPro" id="IPR029045">
    <property type="entry name" value="ClpP/crotonase-like_dom_sf"/>
</dbReference>
<dbReference type="eggNOG" id="COG0793">
    <property type="taxonomic scope" value="Bacteria"/>
</dbReference>
<reference evidence="3 4" key="2">
    <citation type="journal article" date="2016" name="Environ. Microbiol. Rep.">
        <title>Metagenomic evidence for the presence of phototrophic Gemmatimonadetes bacteria in diverse environments.</title>
        <authorList>
            <person name="Zeng Y."/>
            <person name="Baumbach J."/>
            <person name="Barbosa E.G."/>
            <person name="Azevedo V."/>
            <person name="Zhang C."/>
            <person name="Koblizek M."/>
        </authorList>
    </citation>
    <scope>NUCLEOTIDE SEQUENCE [LARGE SCALE GENOMIC DNA]</scope>
    <source>
        <strain evidence="3 4">AP64</strain>
    </source>
</reference>
<dbReference type="Pfam" id="PF03572">
    <property type="entry name" value="Peptidase_S41"/>
    <property type="match status" value="1"/>
</dbReference>
<keyword evidence="4" id="KW-1185">Reference proteome</keyword>
<evidence type="ECO:0000259" key="2">
    <source>
        <dbReference type="SMART" id="SM00245"/>
    </source>
</evidence>
<feature type="chain" id="PRO_5007506614" description="Tail specific protease domain-containing protein" evidence="1">
    <location>
        <begin position="29"/>
        <end position="473"/>
    </location>
</feature>
<feature type="signal peptide" evidence="1">
    <location>
        <begin position="1"/>
        <end position="28"/>
    </location>
</feature>
<dbReference type="InterPro" id="IPR036034">
    <property type="entry name" value="PDZ_sf"/>
</dbReference>
<evidence type="ECO:0000313" key="4">
    <source>
        <dbReference type="Proteomes" id="UP000076404"/>
    </source>
</evidence>
<organism evidence="3 4">
    <name type="scientific">Gemmatimonas phototrophica</name>
    <dbReference type="NCBI Taxonomy" id="1379270"/>
    <lineage>
        <taxon>Bacteria</taxon>
        <taxon>Pseudomonadati</taxon>
        <taxon>Gemmatimonadota</taxon>
        <taxon>Gemmatimonadia</taxon>
        <taxon>Gemmatimonadales</taxon>
        <taxon>Gemmatimonadaceae</taxon>
        <taxon>Gemmatimonas</taxon>
    </lineage>
</organism>
<dbReference type="SUPFAM" id="SSF52096">
    <property type="entry name" value="ClpP/crotonase"/>
    <property type="match status" value="1"/>
</dbReference>
<dbReference type="Gene3D" id="3.30.750.44">
    <property type="match status" value="1"/>
</dbReference>
<dbReference type="InterPro" id="IPR005151">
    <property type="entry name" value="Tail-specific_protease"/>
</dbReference>
<dbReference type="InterPro" id="IPR028204">
    <property type="entry name" value="Tricorn_C1"/>
</dbReference>
<keyword evidence="1" id="KW-0732">Signal</keyword>
<dbReference type="KEGG" id="gph:GEMMAAP_06190"/>
<dbReference type="PANTHER" id="PTHR32060:SF22">
    <property type="entry name" value="CARBOXYL-TERMINAL-PROCESSING PEPTIDASE 3, CHLOROPLASTIC"/>
    <property type="match status" value="1"/>
</dbReference>
<accession>A0A143BHM4</accession>
<evidence type="ECO:0000313" key="3">
    <source>
        <dbReference type="EMBL" id="AMW04547.1"/>
    </source>
</evidence>
<dbReference type="EMBL" id="CP011454">
    <property type="protein sequence ID" value="AMW04547.1"/>
    <property type="molecule type" value="Genomic_DNA"/>
</dbReference>
<dbReference type="Gene3D" id="2.30.42.10">
    <property type="match status" value="1"/>
</dbReference>
<dbReference type="OrthoDB" id="9812068at2"/>
<dbReference type="STRING" id="1379270.GEMMAAP_06190"/>
<dbReference type="Gene3D" id="3.90.226.10">
    <property type="entry name" value="2-enoyl-CoA Hydratase, Chain A, domain 1"/>
    <property type="match status" value="1"/>
</dbReference>
<dbReference type="SMART" id="SM00245">
    <property type="entry name" value="TSPc"/>
    <property type="match status" value="1"/>
</dbReference>
<protein>
    <recommendedName>
        <fullName evidence="2">Tail specific protease domain-containing protein</fullName>
    </recommendedName>
</protein>
<name>A0A143BHM4_9BACT</name>
<dbReference type="GO" id="GO:0008236">
    <property type="term" value="F:serine-type peptidase activity"/>
    <property type="evidence" value="ECO:0007669"/>
    <property type="project" value="InterPro"/>
</dbReference>
<proteinExistence type="predicted"/>
<feature type="domain" description="Tail specific protease" evidence="2">
    <location>
        <begin position="237"/>
        <end position="442"/>
    </location>
</feature>
<dbReference type="AlphaFoldDB" id="A0A143BHM4"/>
<dbReference type="RefSeq" id="WP_026850285.1">
    <property type="nucleotide sequence ID" value="NZ_CP011454.1"/>
</dbReference>
<dbReference type="PANTHER" id="PTHR32060">
    <property type="entry name" value="TAIL-SPECIFIC PROTEASE"/>
    <property type="match status" value="1"/>
</dbReference>
<reference evidence="3 4" key="1">
    <citation type="journal article" date="2014" name="Proc. Natl. Acad. Sci. U.S.A.">
        <title>Functional type 2 photosynthetic reaction centers found in the rare bacterial phylum Gemmatimonadetes.</title>
        <authorList>
            <person name="Zeng Y."/>
            <person name="Feng F."/>
            <person name="Medova H."/>
            <person name="Dean J."/>
            <person name="Koblizek M."/>
        </authorList>
    </citation>
    <scope>NUCLEOTIDE SEQUENCE [LARGE SCALE GENOMIC DNA]</scope>
    <source>
        <strain evidence="3 4">AP64</strain>
    </source>
</reference>
<evidence type="ECO:0000256" key="1">
    <source>
        <dbReference type="SAM" id="SignalP"/>
    </source>
</evidence>
<dbReference type="CDD" id="cd07562">
    <property type="entry name" value="Peptidase_S41_TRI"/>
    <property type="match status" value="1"/>
</dbReference>
<dbReference type="GO" id="GO:0004175">
    <property type="term" value="F:endopeptidase activity"/>
    <property type="evidence" value="ECO:0007669"/>
    <property type="project" value="TreeGrafter"/>
</dbReference>
<sequence>MVSRALFLPGCALVLAACAGRAPGAVSASTSVPAPLAAACGVPASQSSSSLADAPATDPLVTFDTAWAIIRRTHWDTTYNGVNWLAVREELRPRAQAARTRGELRLVLSDMVSRLKQSHFAIIPQEVSDATGASNGGGSSGRPTGTLGFETRLVESLTVVSSIDSTGPAWQAGVRTGWTVEGIRGCPVAPRVAQLPTTLEPRRRTLMAYQMVAGALSGAEGDTLAVTFRDAANQMRTVPLVFAPVRGSVVKFGNLPPVEAHLEWQRVKRDGRTVGIIRFNIWMPVLAARFDAAMDSLRGADAIVLDVRGNFGGVGGMSMGFAGHFVDSAYALGEMHQRGSTMKFLANPRRSDTRNRPVRPFAGPLALVVDPLSASTTEIFAGGLQAIGRATVFGTQTAGQALPSVPERLPNGDILYHAIADFLGPTGKPVEGDGVRPDTVTPLLRRALLDGQDPALDAAILWAARRAARPLIP</sequence>
<dbReference type="Proteomes" id="UP000076404">
    <property type="component" value="Chromosome"/>
</dbReference>
<dbReference type="GO" id="GO:0006508">
    <property type="term" value="P:proteolysis"/>
    <property type="evidence" value="ECO:0007669"/>
    <property type="project" value="InterPro"/>
</dbReference>